<dbReference type="EMBL" id="MCGO01000019">
    <property type="protein sequence ID" value="ORY45703.1"/>
    <property type="molecule type" value="Genomic_DNA"/>
</dbReference>
<keyword evidence="2" id="KW-0677">Repeat</keyword>
<comment type="caution">
    <text evidence="3">The sequence shown here is derived from an EMBL/GenBank/DDBJ whole genome shotgun (WGS) entry which is preliminary data.</text>
</comment>
<dbReference type="Proteomes" id="UP000193642">
    <property type="component" value="Unassembled WGS sequence"/>
</dbReference>
<proteinExistence type="predicted"/>
<dbReference type="AlphaFoldDB" id="A0A1Y2CF58"/>
<dbReference type="STRING" id="329046.A0A1Y2CF58"/>
<dbReference type="Gene3D" id="2.120.10.80">
    <property type="entry name" value="Kelch-type beta propeller"/>
    <property type="match status" value="1"/>
</dbReference>
<evidence type="ECO:0000256" key="2">
    <source>
        <dbReference type="ARBA" id="ARBA00022737"/>
    </source>
</evidence>
<evidence type="ECO:0000313" key="3">
    <source>
        <dbReference type="EMBL" id="ORY45703.1"/>
    </source>
</evidence>
<sequence>MSTSKAIPPSILLFPVTSTPLNEPRAKPPAPRVGASLTFYAPTNEVILFGGASHETDSRVWRKLPTSSSPSARYDHLALIVNRAPTGREAKSSHLLVFGGASDDAPLNDLWFLDLDAKTWVNSTGRMKGCVPSPRTIQSCGYLAGKVGESDRIYLVGGGEGGDRPVDDNVVRVLDIDSLTWTHVKTITTRCPPSLQGHTTTLVNINSIPYLIVFGGSVNSVSSAGLWILNLESNEWTHLEGDGEEEWPASRCGHTMTRV</sequence>
<evidence type="ECO:0000256" key="1">
    <source>
        <dbReference type="ARBA" id="ARBA00022441"/>
    </source>
</evidence>
<keyword evidence="1" id="KW-0880">Kelch repeat</keyword>
<reference evidence="3 4" key="1">
    <citation type="submission" date="2016-07" db="EMBL/GenBank/DDBJ databases">
        <title>Pervasive Adenine N6-methylation of Active Genes in Fungi.</title>
        <authorList>
            <consortium name="DOE Joint Genome Institute"/>
            <person name="Mondo S.J."/>
            <person name="Dannebaum R.O."/>
            <person name="Kuo R.C."/>
            <person name="Labutti K."/>
            <person name="Haridas S."/>
            <person name="Kuo A."/>
            <person name="Salamov A."/>
            <person name="Ahrendt S.R."/>
            <person name="Lipzen A."/>
            <person name="Sullivan W."/>
            <person name="Andreopoulos W.B."/>
            <person name="Clum A."/>
            <person name="Lindquist E."/>
            <person name="Daum C."/>
            <person name="Ramamoorthy G.K."/>
            <person name="Gryganskyi A."/>
            <person name="Culley D."/>
            <person name="Magnuson J.K."/>
            <person name="James T.Y."/>
            <person name="O'Malley M.A."/>
            <person name="Stajich J.E."/>
            <person name="Spatafora J.W."/>
            <person name="Visel A."/>
            <person name="Grigoriev I.V."/>
        </authorList>
    </citation>
    <scope>NUCLEOTIDE SEQUENCE [LARGE SCALE GENOMIC DNA]</scope>
    <source>
        <strain evidence="3 4">JEL800</strain>
    </source>
</reference>
<dbReference type="PANTHER" id="PTHR46093:SF18">
    <property type="entry name" value="FIBRONECTIN TYPE-III DOMAIN-CONTAINING PROTEIN"/>
    <property type="match status" value="1"/>
</dbReference>
<accession>A0A1Y2CF58</accession>
<dbReference type="PANTHER" id="PTHR46093">
    <property type="entry name" value="ACYL-COA-BINDING DOMAIN-CONTAINING PROTEIN 5"/>
    <property type="match status" value="1"/>
</dbReference>
<protein>
    <submittedName>
        <fullName evidence="3">Galactose oxidase</fullName>
    </submittedName>
</protein>
<keyword evidence="4" id="KW-1185">Reference proteome</keyword>
<name>A0A1Y2CF58_9FUNG</name>
<organism evidence="3 4">
    <name type="scientific">Rhizoclosmatium globosum</name>
    <dbReference type="NCBI Taxonomy" id="329046"/>
    <lineage>
        <taxon>Eukaryota</taxon>
        <taxon>Fungi</taxon>
        <taxon>Fungi incertae sedis</taxon>
        <taxon>Chytridiomycota</taxon>
        <taxon>Chytridiomycota incertae sedis</taxon>
        <taxon>Chytridiomycetes</taxon>
        <taxon>Chytridiales</taxon>
        <taxon>Chytriomycetaceae</taxon>
        <taxon>Rhizoclosmatium</taxon>
    </lineage>
</organism>
<dbReference type="Pfam" id="PF24681">
    <property type="entry name" value="Kelch_KLHDC2_KLHL20_DRC7"/>
    <property type="match status" value="1"/>
</dbReference>
<dbReference type="SUPFAM" id="SSF117281">
    <property type="entry name" value="Kelch motif"/>
    <property type="match status" value="1"/>
</dbReference>
<dbReference type="OrthoDB" id="10251809at2759"/>
<gene>
    <name evidence="3" type="ORF">BCR33DRAFT_849919</name>
</gene>
<evidence type="ECO:0000313" key="4">
    <source>
        <dbReference type="Proteomes" id="UP000193642"/>
    </source>
</evidence>
<dbReference type="InterPro" id="IPR015915">
    <property type="entry name" value="Kelch-typ_b-propeller"/>
</dbReference>